<dbReference type="Pfam" id="PF08719">
    <property type="entry name" value="NADAR"/>
    <property type="match status" value="1"/>
</dbReference>
<protein>
    <submittedName>
        <fullName evidence="3">4825_t:CDS:1</fullName>
    </submittedName>
</protein>
<dbReference type="CDD" id="cd15457">
    <property type="entry name" value="NADAR"/>
    <property type="match status" value="1"/>
</dbReference>
<evidence type="ECO:0000313" key="3">
    <source>
        <dbReference type="EMBL" id="CAG8552255.1"/>
    </source>
</evidence>
<keyword evidence="4" id="KW-1185">Reference proteome</keyword>
<feature type="domain" description="NADAR" evidence="2">
    <location>
        <begin position="69"/>
        <end position="215"/>
    </location>
</feature>
<dbReference type="OrthoDB" id="206452at2759"/>
<feature type="region of interest" description="Disordered" evidence="1">
    <location>
        <begin position="193"/>
        <end position="215"/>
    </location>
</feature>
<proteinExistence type="predicted"/>
<comment type="caution">
    <text evidence="3">The sequence shown here is derived from an EMBL/GenBank/DDBJ whole genome shotgun (WGS) entry which is preliminary data.</text>
</comment>
<dbReference type="SUPFAM" id="SSF143990">
    <property type="entry name" value="YbiA-like"/>
    <property type="match status" value="1"/>
</dbReference>
<gene>
    <name evidence="3" type="ORF">DEBURN_LOCUS7161</name>
</gene>
<dbReference type="NCBIfam" id="TIGR02464">
    <property type="entry name" value="ribofla_fusion"/>
    <property type="match status" value="1"/>
</dbReference>
<evidence type="ECO:0000259" key="2">
    <source>
        <dbReference type="Pfam" id="PF08719"/>
    </source>
</evidence>
<dbReference type="Gene3D" id="1.10.357.40">
    <property type="entry name" value="YbiA-like"/>
    <property type="match status" value="1"/>
</dbReference>
<dbReference type="AlphaFoldDB" id="A0A9N9B1C2"/>
<evidence type="ECO:0000313" key="4">
    <source>
        <dbReference type="Proteomes" id="UP000789706"/>
    </source>
</evidence>
<accession>A0A9N9B1C2</accession>
<evidence type="ECO:0000256" key="1">
    <source>
        <dbReference type="SAM" id="MobiDB-lite"/>
    </source>
</evidence>
<dbReference type="InterPro" id="IPR037238">
    <property type="entry name" value="YbiA-like_sf"/>
</dbReference>
<sequence>MQQTHQNGTLPTLEYGSCKELNCNCEALIPVEGEPNRCTICSHDSFIHAVLGPTESPPPPTPPPNIIWFYNRNEKYYEFTNFKEGYPIVAALVQPQMGERPDVRSWPTSEHLFQAAKFKKYPSICELIMNSKTARDALNIARNFHQFVDPNWQEINIQVMEWVVTQKFEQHPGLARMLVETGDQELVEHTEVDNFWGDGGGPNKGRNELGKVLMR</sequence>
<reference evidence="3" key="1">
    <citation type="submission" date="2021-06" db="EMBL/GenBank/DDBJ databases">
        <authorList>
            <person name="Kallberg Y."/>
            <person name="Tangrot J."/>
            <person name="Rosling A."/>
        </authorList>
    </citation>
    <scope>NUCLEOTIDE SEQUENCE</scope>
    <source>
        <strain evidence="3">AZ414A</strain>
    </source>
</reference>
<dbReference type="EMBL" id="CAJVPK010000825">
    <property type="protein sequence ID" value="CAG8552255.1"/>
    <property type="molecule type" value="Genomic_DNA"/>
</dbReference>
<name>A0A9N9B1C2_9GLOM</name>
<organism evidence="3 4">
    <name type="scientific">Diversispora eburnea</name>
    <dbReference type="NCBI Taxonomy" id="1213867"/>
    <lineage>
        <taxon>Eukaryota</taxon>
        <taxon>Fungi</taxon>
        <taxon>Fungi incertae sedis</taxon>
        <taxon>Mucoromycota</taxon>
        <taxon>Glomeromycotina</taxon>
        <taxon>Glomeromycetes</taxon>
        <taxon>Diversisporales</taxon>
        <taxon>Diversisporaceae</taxon>
        <taxon>Diversispora</taxon>
    </lineage>
</organism>
<dbReference type="InterPro" id="IPR012816">
    <property type="entry name" value="NADAR"/>
</dbReference>
<dbReference type="Proteomes" id="UP000789706">
    <property type="component" value="Unassembled WGS sequence"/>
</dbReference>